<name>A0A975F1U1_9SPIR</name>
<reference evidence="1" key="2">
    <citation type="journal article" date="2021" name="Microbiol. Resour. Announc.">
        <title>Complete Genome Sequences of Three Human Oral Treponema parvum Isolates.</title>
        <authorList>
            <person name="Zeng H."/>
            <person name="Watt R.M."/>
        </authorList>
    </citation>
    <scope>NUCLEOTIDE SEQUENCE</scope>
    <source>
        <strain evidence="1">ATCC 700773</strain>
    </source>
</reference>
<dbReference type="AlphaFoldDB" id="A0A975F1U1"/>
<dbReference type="RefSeq" id="WP_210117515.1">
    <property type="nucleotide sequence ID" value="NZ_CP054257.1"/>
</dbReference>
<dbReference type="Proteomes" id="UP000671995">
    <property type="component" value="Chromosome"/>
</dbReference>
<dbReference type="InterPro" id="IPR007922">
    <property type="entry name" value="DciA-like"/>
</dbReference>
<reference evidence="1" key="1">
    <citation type="submission" date="2020-05" db="EMBL/GenBank/DDBJ databases">
        <authorList>
            <person name="Zeng H."/>
            <person name="Chan Y.K."/>
            <person name="Watt R.M."/>
        </authorList>
    </citation>
    <scope>NUCLEOTIDE SEQUENCE</scope>
    <source>
        <strain evidence="1">ATCC 700773</strain>
    </source>
</reference>
<organism evidence="1 2">
    <name type="scientific">Treponema parvum</name>
    <dbReference type="NCBI Taxonomy" id="138851"/>
    <lineage>
        <taxon>Bacteria</taxon>
        <taxon>Pseudomonadati</taxon>
        <taxon>Spirochaetota</taxon>
        <taxon>Spirochaetia</taxon>
        <taxon>Spirochaetales</taxon>
        <taxon>Treponemataceae</taxon>
        <taxon>Treponema</taxon>
    </lineage>
</organism>
<evidence type="ECO:0000313" key="1">
    <source>
        <dbReference type="EMBL" id="QTQ12803.1"/>
    </source>
</evidence>
<protein>
    <submittedName>
        <fullName evidence="1">DUF721 domain-containing protein</fullName>
    </submittedName>
</protein>
<proteinExistence type="predicted"/>
<evidence type="ECO:0000313" key="2">
    <source>
        <dbReference type="Proteomes" id="UP000671995"/>
    </source>
</evidence>
<gene>
    <name evidence="1" type="ORF">HRI96_11705</name>
</gene>
<sequence length="181" mass="21317">MNGNFKGQVINCGDMIMDVFSSIDKEKYKEKEDVTEAWKTITKSVKKGNSQENLGEKLYSHSSLVEIKNGILLVETDHPAYIQLFRMYERYILKGLKQQVPQLDIRALSFRLKGSAAVLSEKENKKEYEEKMRIEKEFEREEKVLKDVYKDKKINENKEIPLEIIESFNRIKKTMLTKRDD</sequence>
<dbReference type="Pfam" id="PF05258">
    <property type="entry name" value="DciA"/>
    <property type="match status" value="1"/>
</dbReference>
<accession>A0A975F1U1</accession>
<dbReference type="EMBL" id="CP054257">
    <property type="protein sequence ID" value="QTQ12803.1"/>
    <property type="molecule type" value="Genomic_DNA"/>
</dbReference>